<sequence>MLSPVLLALERIVRKKQVAPAQVRQLLILEYRLPLGCCVHLTPLFEALKRCRPELCIAVATRGLGSQVLRHSPFIDHLIETPDPLIDLCSTVKHLRHALRTLNFTPDCVLTGASDQRTRISLLGLFASSGWRGGYTQKPALYQRPLVYDRTLSLINNNLRLAKLLDCTPQIKEPHVSFSQSDAEAAASLLRQANPQGNPIVIMVTANSGGQSTGWHSDRFVQVIKAAHTRGCTVVYVGTAADVNPIEALSQAANGIGTSIAGKTTVTQLAAVLAMSDVMVTLDTGTMHVGRATGVPMVVLGPSWQKPLEWLPLGIENVRILRGEDRDTVPSNYHLDEISADSVIAALNELLLKYPASLKARESRIQRSLANVDHLPR</sequence>
<organism evidence="3 4">
    <name type="scientific">Granulicella arctica</name>
    <dbReference type="NCBI Taxonomy" id="940613"/>
    <lineage>
        <taxon>Bacteria</taxon>
        <taxon>Pseudomonadati</taxon>
        <taxon>Acidobacteriota</taxon>
        <taxon>Terriglobia</taxon>
        <taxon>Terriglobales</taxon>
        <taxon>Acidobacteriaceae</taxon>
        <taxon>Granulicella</taxon>
    </lineage>
</organism>
<evidence type="ECO:0000256" key="1">
    <source>
        <dbReference type="ARBA" id="ARBA00022676"/>
    </source>
</evidence>
<keyword evidence="1" id="KW-0328">Glycosyltransferase</keyword>
<reference evidence="3 4" key="1">
    <citation type="submission" date="2020-07" db="EMBL/GenBank/DDBJ databases">
        <title>Genomic Encyclopedia of Type Strains, Phase IV (KMG-V): Genome sequencing to study the core and pangenomes of soil and plant-associated prokaryotes.</title>
        <authorList>
            <person name="Whitman W."/>
        </authorList>
    </citation>
    <scope>NUCLEOTIDE SEQUENCE [LARGE SCALE GENOMIC DNA]</scope>
    <source>
        <strain evidence="3 4">X4EP2</strain>
    </source>
</reference>
<dbReference type="GO" id="GO:0009244">
    <property type="term" value="P:lipopolysaccharide core region biosynthetic process"/>
    <property type="evidence" value="ECO:0007669"/>
    <property type="project" value="TreeGrafter"/>
</dbReference>
<gene>
    <name evidence="3" type="ORF">HDF17_003007</name>
</gene>
<dbReference type="AlphaFoldDB" id="A0A7Y9PIX5"/>
<keyword evidence="4" id="KW-1185">Reference proteome</keyword>
<dbReference type="Proteomes" id="UP000589520">
    <property type="component" value="Unassembled WGS sequence"/>
</dbReference>
<dbReference type="PANTHER" id="PTHR30160">
    <property type="entry name" value="TETRAACYLDISACCHARIDE 4'-KINASE-RELATED"/>
    <property type="match status" value="1"/>
</dbReference>
<dbReference type="CDD" id="cd03789">
    <property type="entry name" value="GT9_LPS_heptosyltransferase"/>
    <property type="match status" value="1"/>
</dbReference>
<dbReference type="SUPFAM" id="SSF53756">
    <property type="entry name" value="UDP-Glycosyltransferase/glycogen phosphorylase"/>
    <property type="match status" value="1"/>
</dbReference>
<dbReference type="GO" id="GO:0005829">
    <property type="term" value="C:cytosol"/>
    <property type="evidence" value="ECO:0007669"/>
    <property type="project" value="TreeGrafter"/>
</dbReference>
<dbReference type="InterPro" id="IPR051199">
    <property type="entry name" value="LPS_LOS_Heptosyltrfase"/>
</dbReference>
<keyword evidence="2 3" id="KW-0808">Transferase</keyword>
<dbReference type="Gene3D" id="3.40.50.2000">
    <property type="entry name" value="Glycogen Phosphorylase B"/>
    <property type="match status" value="2"/>
</dbReference>
<dbReference type="InterPro" id="IPR002201">
    <property type="entry name" value="Glyco_trans_9"/>
</dbReference>
<evidence type="ECO:0000256" key="2">
    <source>
        <dbReference type="ARBA" id="ARBA00022679"/>
    </source>
</evidence>
<evidence type="ECO:0000313" key="4">
    <source>
        <dbReference type="Proteomes" id="UP000589520"/>
    </source>
</evidence>
<dbReference type="EMBL" id="JACCCW010000002">
    <property type="protein sequence ID" value="NYF80687.1"/>
    <property type="molecule type" value="Genomic_DNA"/>
</dbReference>
<accession>A0A7Y9PIX5</accession>
<protein>
    <submittedName>
        <fullName evidence="3">ADP-heptose:LPS heptosyltransferase</fullName>
    </submittedName>
</protein>
<evidence type="ECO:0000313" key="3">
    <source>
        <dbReference type="EMBL" id="NYF80687.1"/>
    </source>
</evidence>
<dbReference type="GO" id="GO:0008713">
    <property type="term" value="F:ADP-heptose-lipopolysaccharide heptosyltransferase activity"/>
    <property type="evidence" value="ECO:0007669"/>
    <property type="project" value="TreeGrafter"/>
</dbReference>
<dbReference type="Pfam" id="PF01075">
    <property type="entry name" value="Glyco_transf_9"/>
    <property type="match status" value="1"/>
</dbReference>
<comment type="caution">
    <text evidence="3">The sequence shown here is derived from an EMBL/GenBank/DDBJ whole genome shotgun (WGS) entry which is preliminary data.</text>
</comment>
<proteinExistence type="predicted"/>
<name>A0A7Y9PIX5_9BACT</name>